<dbReference type="eggNOG" id="COG2253">
    <property type="taxonomic scope" value="Bacteria"/>
</dbReference>
<name>F4KU50_HALH1</name>
<accession>F4KU50</accession>
<dbReference type="Proteomes" id="UP000008461">
    <property type="component" value="Chromosome"/>
</dbReference>
<dbReference type="AlphaFoldDB" id="F4KU50"/>
<dbReference type="RefSeq" id="WP_013764697.1">
    <property type="nucleotide sequence ID" value="NC_015510.1"/>
</dbReference>
<evidence type="ECO:0000313" key="2">
    <source>
        <dbReference type="Proteomes" id="UP000008461"/>
    </source>
</evidence>
<protein>
    <recommendedName>
        <fullName evidence="3">Nucleotidyl transferase AbiEii/AbiGii toxin family protein</fullName>
    </recommendedName>
</protein>
<proteinExistence type="predicted"/>
<organism evidence="1 2">
    <name type="scientific">Haliscomenobacter hydrossis (strain ATCC 27775 / DSM 1100 / LMG 10767 / O)</name>
    <dbReference type="NCBI Taxonomy" id="760192"/>
    <lineage>
        <taxon>Bacteria</taxon>
        <taxon>Pseudomonadati</taxon>
        <taxon>Bacteroidota</taxon>
        <taxon>Saprospiria</taxon>
        <taxon>Saprospirales</taxon>
        <taxon>Haliscomenobacteraceae</taxon>
        <taxon>Haliscomenobacter</taxon>
    </lineage>
</organism>
<evidence type="ECO:0000313" key="1">
    <source>
        <dbReference type="EMBL" id="AEE50147.1"/>
    </source>
</evidence>
<reference key="2">
    <citation type="submission" date="2011-04" db="EMBL/GenBank/DDBJ databases">
        <title>Complete sequence of chromosome of Haliscomenobacter hydrossis DSM 1100.</title>
        <authorList>
            <consortium name="US DOE Joint Genome Institute (JGI-PGF)"/>
            <person name="Lucas S."/>
            <person name="Han J."/>
            <person name="Lapidus A."/>
            <person name="Bruce D."/>
            <person name="Goodwin L."/>
            <person name="Pitluck S."/>
            <person name="Peters L."/>
            <person name="Kyrpides N."/>
            <person name="Mavromatis K."/>
            <person name="Ivanova N."/>
            <person name="Ovchinnikova G."/>
            <person name="Pagani I."/>
            <person name="Daligault H."/>
            <person name="Detter J.C."/>
            <person name="Han C."/>
            <person name="Land M."/>
            <person name="Hauser L."/>
            <person name="Markowitz V."/>
            <person name="Cheng J.-F."/>
            <person name="Hugenholtz P."/>
            <person name="Woyke T."/>
            <person name="Wu D."/>
            <person name="Verbarg S."/>
            <person name="Frueling A."/>
            <person name="Brambilla E."/>
            <person name="Klenk H.-P."/>
            <person name="Eisen J.A."/>
        </authorList>
    </citation>
    <scope>NUCLEOTIDE SEQUENCE</scope>
    <source>
        <strain>DSM 1100</strain>
    </source>
</reference>
<dbReference type="InterPro" id="IPR014942">
    <property type="entry name" value="AbiEii"/>
</dbReference>
<gene>
    <name evidence="1" type="ordered locus">Halhy_2268</name>
</gene>
<dbReference type="STRING" id="760192.Halhy_2268"/>
<dbReference type="KEGG" id="hhy:Halhy_2268"/>
<reference evidence="1 2" key="1">
    <citation type="journal article" date="2011" name="Stand. Genomic Sci.">
        <title>Complete genome sequence of Haliscomenobacter hydrossis type strain (O).</title>
        <authorList>
            <consortium name="US DOE Joint Genome Institute (JGI-PGF)"/>
            <person name="Daligault H."/>
            <person name="Lapidus A."/>
            <person name="Zeytun A."/>
            <person name="Nolan M."/>
            <person name="Lucas S."/>
            <person name="Del Rio T.G."/>
            <person name="Tice H."/>
            <person name="Cheng J.F."/>
            <person name="Tapia R."/>
            <person name="Han C."/>
            <person name="Goodwin L."/>
            <person name="Pitluck S."/>
            <person name="Liolios K."/>
            <person name="Pagani I."/>
            <person name="Ivanova N."/>
            <person name="Huntemann M."/>
            <person name="Mavromatis K."/>
            <person name="Mikhailova N."/>
            <person name="Pati A."/>
            <person name="Chen A."/>
            <person name="Palaniappan K."/>
            <person name="Land M."/>
            <person name="Hauser L."/>
            <person name="Brambilla E.M."/>
            <person name="Rohde M."/>
            <person name="Verbarg S."/>
            <person name="Goker M."/>
            <person name="Bristow J."/>
            <person name="Eisen J.A."/>
            <person name="Markowitz V."/>
            <person name="Hugenholtz P."/>
            <person name="Kyrpides N.C."/>
            <person name="Klenk H.P."/>
            <person name="Woyke T."/>
        </authorList>
    </citation>
    <scope>NUCLEOTIDE SEQUENCE [LARGE SCALE GENOMIC DNA]</scope>
    <source>
        <strain evidence="2">ATCC 27775 / DSM 1100 / LMG 10767 / O</strain>
    </source>
</reference>
<dbReference type="OrthoDB" id="1550603at2"/>
<dbReference type="Pfam" id="PF08843">
    <property type="entry name" value="AbiEii"/>
    <property type="match status" value="1"/>
</dbReference>
<dbReference type="EMBL" id="CP002691">
    <property type="protein sequence ID" value="AEE50147.1"/>
    <property type="molecule type" value="Genomic_DNA"/>
</dbReference>
<dbReference type="HOGENOM" id="CLU_092368_0_0_10"/>
<sequence>MIPQSYIIEWSQQVPWQTNEQVEQDLIICRALIEIFSDEWLAERLAFRGGTALHKLYLSPQPRYSEGIDLVQVRPEPIKETIQRLQSKLSFLGASAAVKPRRDGTQILFRFESEFPPVQRLRLKVETNTREHFSVLGYHPFPFEVQSSWFSGKCDLTTYRLEELLGTKLRALYQRKKGRDLYDLFIALTKKTDLDKDALLRSYRHYMDFSTGNPPSKKEYVLNMEQKMKDPEFLGDTKALLRMEMPYDPYVAYELVKLQLIDQI</sequence>
<keyword evidence="2" id="KW-1185">Reference proteome</keyword>
<evidence type="ECO:0008006" key="3">
    <source>
        <dbReference type="Google" id="ProtNLM"/>
    </source>
</evidence>
<dbReference type="Gene3D" id="3.10.450.620">
    <property type="entry name" value="JHP933, nucleotidyltransferase-like core domain"/>
    <property type="match status" value="1"/>
</dbReference>